<name>A0ABN1NHZ1_9ACTN</name>
<organism evidence="2 3">
    <name type="scientific">Streptomyces thermoalcalitolerans</name>
    <dbReference type="NCBI Taxonomy" id="65605"/>
    <lineage>
        <taxon>Bacteria</taxon>
        <taxon>Bacillati</taxon>
        <taxon>Actinomycetota</taxon>
        <taxon>Actinomycetes</taxon>
        <taxon>Kitasatosporales</taxon>
        <taxon>Streptomycetaceae</taxon>
        <taxon>Streptomyces</taxon>
    </lineage>
</organism>
<feature type="region of interest" description="Disordered" evidence="1">
    <location>
        <begin position="1"/>
        <end position="50"/>
    </location>
</feature>
<dbReference type="Proteomes" id="UP001501005">
    <property type="component" value="Unassembled WGS sequence"/>
</dbReference>
<protein>
    <submittedName>
        <fullName evidence="2">Uncharacterized protein</fullName>
    </submittedName>
</protein>
<evidence type="ECO:0000256" key="1">
    <source>
        <dbReference type="SAM" id="MobiDB-lite"/>
    </source>
</evidence>
<reference evidence="2 3" key="1">
    <citation type="journal article" date="2019" name="Int. J. Syst. Evol. Microbiol.">
        <title>The Global Catalogue of Microorganisms (GCM) 10K type strain sequencing project: providing services to taxonomists for standard genome sequencing and annotation.</title>
        <authorList>
            <consortium name="The Broad Institute Genomics Platform"/>
            <consortium name="The Broad Institute Genome Sequencing Center for Infectious Disease"/>
            <person name="Wu L."/>
            <person name="Ma J."/>
        </authorList>
    </citation>
    <scope>NUCLEOTIDE SEQUENCE [LARGE SCALE GENOMIC DNA]</scope>
    <source>
        <strain evidence="2 3">JCM 10673</strain>
    </source>
</reference>
<evidence type="ECO:0000313" key="3">
    <source>
        <dbReference type="Proteomes" id="UP001501005"/>
    </source>
</evidence>
<accession>A0ABN1NHZ1</accession>
<dbReference type="RefSeq" id="WP_344048482.1">
    <property type="nucleotide sequence ID" value="NZ_BAAAHG010000009.1"/>
</dbReference>
<proteinExistence type="predicted"/>
<sequence length="50" mass="4958">MGVLRGPLPEIPVHPEAKAPGGADEGVRRIDPAPSPTAAEEPSTGSSIAA</sequence>
<evidence type="ECO:0000313" key="2">
    <source>
        <dbReference type="EMBL" id="GAA0908867.1"/>
    </source>
</evidence>
<gene>
    <name evidence="2" type="ORF">GCM10009549_16480</name>
</gene>
<comment type="caution">
    <text evidence="2">The sequence shown here is derived from an EMBL/GenBank/DDBJ whole genome shotgun (WGS) entry which is preliminary data.</text>
</comment>
<dbReference type="EMBL" id="BAAAHG010000009">
    <property type="protein sequence ID" value="GAA0908867.1"/>
    <property type="molecule type" value="Genomic_DNA"/>
</dbReference>
<keyword evidence="3" id="KW-1185">Reference proteome</keyword>